<keyword evidence="2" id="KW-1185">Reference proteome</keyword>
<comment type="caution">
    <text evidence="1">The sequence shown here is derived from an EMBL/GenBank/DDBJ whole genome shotgun (WGS) entry which is preliminary data.</text>
</comment>
<dbReference type="Proteomes" id="UP001054857">
    <property type="component" value="Unassembled WGS sequence"/>
</dbReference>
<proteinExistence type="predicted"/>
<evidence type="ECO:0000313" key="2">
    <source>
        <dbReference type="Proteomes" id="UP001054857"/>
    </source>
</evidence>
<accession>A0AAD3E2Y5</accession>
<sequence length="127" mass="13858">GGGSERCVVWYQELPAARAVVMQCDEKAAAEAVEAAVKELAVEAGTIGAAAEGLEAAAPLQVLRLWSRKKSRMCFFYSGCVHDALQEAIQHAWDGAWEPSVGSIGQRRLGWLLALFYRISRRPEPTL</sequence>
<protein>
    <submittedName>
        <fullName evidence="1">Uncharacterized protein</fullName>
    </submittedName>
</protein>
<reference evidence="1 2" key="1">
    <citation type="journal article" date="2021" name="Sci. Rep.">
        <title>Genome sequencing of the multicellular alga Astrephomene provides insights into convergent evolution of germ-soma differentiation.</title>
        <authorList>
            <person name="Yamashita S."/>
            <person name="Yamamoto K."/>
            <person name="Matsuzaki R."/>
            <person name="Suzuki S."/>
            <person name="Yamaguchi H."/>
            <person name="Hirooka S."/>
            <person name="Minakuchi Y."/>
            <person name="Miyagishima S."/>
            <person name="Kawachi M."/>
            <person name="Toyoda A."/>
            <person name="Nozaki H."/>
        </authorList>
    </citation>
    <scope>NUCLEOTIDE SEQUENCE [LARGE SCALE GENOMIC DNA]</scope>
    <source>
        <strain evidence="1 2">NIES-4017</strain>
    </source>
</reference>
<name>A0AAD3E2Y5_9CHLO</name>
<dbReference type="EMBL" id="BMAR01000055">
    <property type="protein sequence ID" value="GFR51872.1"/>
    <property type="molecule type" value="Genomic_DNA"/>
</dbReference>
<gene>
    <name evidence="1" type="ORF">Agub_g14346</name>
</gene>
<feature type="non-terminal residue" evidence="1">
    <location>
        <position position="127"/>
    </location>
</feature>
<dbReference type="AlphaFoldDB" id="A0AAD3E2Y5"/>
<organism evidence="1 2">
    <name type="scientific">Astrephomene gubernaculifera</name>
    <dbReference type="NCBI Taxonomy" id="47775"/>
    <lineage>
        <taxon>Eukaryota</taxon>
        <taxon>Viridiplantae</taxon>
        <taxon>Chlorophyta</taxon>
        <taxon>core chlorophytes</taxon>
        <taxon>Chlorophyceae</taxon>
        <taxon>CS clade</taxon>
        <taxon>Chlamydomonadales</taxon>
        <taxon>Astrephomenaceae</taxon>
        <taxon>Astrephomene</taxon>
    </lineage>
</organism>
<evidence type="ECO:0000313" key="1">
    <source>
        <dbReference type="EMBL" id="GFR51872.1"/>
    </source>
</evidence>